<proteinExistence type="predicted"/>
<comment type="caution">
    <text evidence="5">The sequence shown here is derived from an EMBL/GenBank/DDBJ whole genome shotgun (WGS) entry which is preliminary data.</text>
</comment>
<dbReference type="RefSeq" id="WP_315649711.1">
    <property type="nucleotide sequence ID" value="NZ_JAVXZY010000002.1"/>
</dbReference>
<reference evidence="5" key="1">
    <citation type="submission" date="2023-09" db="EMBL/GenBank/DDBJ databases">
        <title>Paucibacter sp. APW11 Genome sequencing and assembly.</title>
        <authorList>
            <person name="Kim I."/>
        </authorList>
    </citation>
    <scope>NUCLEOTIDE SEQUENCE</scope>
    <source>
        <strain evidence="5">APW11</strain>
    </source>
</reference>
<dbReference type="EMBL" id="JAVXZY010000002">
    <property type="protein sequence ID" value="MDT8999221.1"/>
    <property type="molecule type" value="Genomic_DNA"/>
</dbReference>
<evidence type="ECO:0000313" key="6">
    <source>
        <dbReference type="Proteomes" id="UP001246372"/>
    </source>
</evidence>
<dbReference type="CDD" id="cd04818">
    <property type="entry name" value="PA_subtilisin_1"/>
    <property type="match status" value="1"/>
</dbReference>
<evidence type="ECO:0000256" key="1">
    <source>
        <dbReference type="ARBA" id="ARBA00022729"/>
    </source>
</evidence>
<keyword evidence="2" id="KW-0325">Glycoprotein</keyword>
<keyword evidence="6" id="KW-1185">Reference proteome</keyword>
<organism evidence="5 6">
    <name type="scientific">Roseateles aquae</name>
    <dbReference type="NCBI Taxonomy" id="3077235"/>
    <lineage>
        <taxon>Bacteria</taxon>
        <taxon>Pseudomonadati</taxon>
        <taxon>Pseudomonadota</taxon>
        <taxon>Betaproteobacteria</taxon>
        <taxon>Burkholderiales</taxon>
        <taxon>Sphaerotilaceae</taxon>
        <taxon>Roseateles</taxon>
    </lineage>
</organism>
<dbReference type="PANTHER" id="PTHR22702">
    <property type="entry name" value="PROTEASE-ASSOCIATED DOMAIN-CONTAINING PROTEIN"/>
    <property type="match status" value="1"/>
</dbReference>
<dbReference type="Proteomes" id="UP001246372">
    <property type="component" value="Unassembled WGS sequence"/>
</dbReference>
<dbReference type="Gene3D" id="3.50.30.30">
    <property type="match status" value="1"/>
</dbReference>
<dbReference type="SUPFAM" id="SSF55486">
    <property type="entry name" value="Metalloproteases ('zincins'), catalytic domain"/>
    <property type="match status" value="1"/>
</dbReference>
<feature type="chain" id="PRO_5046786065" evidence="3">
    <location>
        <begin position="26"/>
        <end position="479"/>
    </location>
</feature>
<dbReference type="SUPFAM" id="SSF52025">
    <property type="entry name" value="PA domain"/>
    <property type="match status" value="1"/>
</dbReference>
<dbReference type="PANTHER" id="PTHR22702:SF1">
    <property type="entry name" value="PROTEASE-ASSOCIATED DOMAIN-CONTAINING PROTEIN 1"/>
    <property type="match status" value="1"/>
</dbReference>
<evidence type="ECO:0000256" key="2">
    <source>
        <dbReference type="ARBA" id="ARBA00023180"/>
    </source>
</evidence>
<dbReference type="InterPro" id="IPR046450">
    <property type="entry name" value="PA_dom_sf"/>
</dbReference>
<evidence type="ECO:0000259" key="4">
    <source>
        <dbReference type="Pfam" id="PF02225"/>
    </source>
</evidence>
<accession>A0ABU3PBP4</accession>
<keyword evidence="1 3" id="KW-0732">Signal</keyword>
<feature type="signal peptide" evidence="3">
    <location>
        <begin position="1"/>
        <end position="25"/>
    </location>
</feature>
<dbReference type="Pfam" id="PF02225">
    <property type="entry name" value="PA"/>
    <property type="match status" value="1"/>
</dbReference>
<name>A0ABU3PBP4_9BURK</name>
<gene>
    <name evidence="5" type="ORF">RQP53_08070</name>
</gene>
<evidence type="ECO:0000313" key="5">
    <source>
        <dbReference type="EMBL" id="MDT8999221.1"/>
    </source>
</evidence>
<protein>
    <submittedName>
        <fullName evidence="5">PA domain-containing protein</fullName>
    </submittedName>
</protein>
<evidence type="ECO:0000256" key="3">
    <source>
        <dbReference type="SAM" id="SignalP"/>
    </source>
</evidence>
<dbReference type="InterPro" id="IPR003137">
    <property type="entry name" value="PA_domain"/>
</dbReference>
<feature type="domain" description="PA" evidence="4">
    <location>
        <begin position="311"/>
        <end position="390"/>
    </location>
</feature>
<sequence length="479" mass="48769">MTTNKYALLSAAALAAAAFVGQAQAAATIVINNINAAGVGFNDATPAAPIGGNSGTTLGQQRLIAFTHAANIWGATLTSSQPIVINAQFTALTCTASSATLGSAGATSVFRDFANAPKSGTWYSYALANKLSGSYLGTANAAQINARFNVNLGNTGCLDGTRWYLGLDGNHGTDIDFVVTLLHEMGHGIGFQTFTNGSTGAFLSDGVNGYPAAWDHYLTDASTGLTWAQSTASQRAASALSVDKLVWNGPIVNNEIPNVLRQGNPGLIVSGAASGASAGNYAVGEASFGPALSTTPLVGQIMPVVTSTGTLDLACNALTGNSALAVKNNIALVSRGTCGFAIKVKNAQNAGAIGVLIADNAPGAPAGMSGTDPTITIPSVRIEQATGVKLLTALAKRSRTSSGVVATLGIVGTRYSGADAQGRMMMYAPATFASGSSVSHFDTTATRNLLMEPAISGDLTHNVIPPYDLTFRLLQEIGW</sequence>